<reference evidence="2" key="1">
    <citation type="journal article" date="2014" name="Int. J. Syst. Evol. Microbiol.">
        <title>Complete genome sequence of Corynebacterium casei LMG S-19264T (=DSM 44701T), isolated from a smear-ripened cheese.</title>
        <authorList>
            <consortium name="US DOE Joint Genome Institute (JGI-PGF)"/>
            <person name="Walter F."/>
            <person name="Albersmeier A."/>
            <person name="Kalinowski J."/>
            <person name="Ruckert C."/>
        </authorList>
    </citation>
    <scope>NUCLEOTIDE SEQUENCE</scope>
    <source>
        <strain evidence="2">CGMCC 4.7403</strain>
    </source>
</reference>
<evidence type="ECO:0000313" key="3">
    <source>
        <dbReference type="Proteomes" id="UP000603227"/>
    </source>
</evidence>
<organism evidence="2 3">
    <name type="scientific">Streptomyces capitiformicae</name>
    <dbReference type="NCBI Taxonomy" id="2014920"/>
    <lineage>
        <taxon>Bacteria</taxon>
        <taxon>Bacillati</taxon>
        <taxon>Actinomycetota</taxon>
        <taxon>Actinomycetes</taxon>
        <taxon>Kitasatosporales</taxon>
        <taxon>Streptomycetaceae</taxon>
        <taxon>Streptomyces</taxon>
    </lineage>
</organism>
<name>A0A919DII8_9ACTN</name>
<accession>A0A919DII8</accession>
<protein>
    <recommendedName>
        <fullName evidence="1">Amidohydrolase 3 domain-containing protein</fullName>
    </recommendedName>
</protein>
<dbReference type="Proteomes" id="UP000603227">
    <property type="component" value="Unassembled WGS sequence"/>
</dbReference>
<feature type="domain" description="Amidohydrolase 3" evidence="1">
    <location>
        <begin position="9"/>
        <end position="97"/>
    </location>
</feature>
<proteinExistence type="predicted"/>
<dbReference type="PANTHER" id="PTHR22642:SF2">
    <property type="entry name" value="PROTEIN LONG AFTER FAR-RED 3"/>
    <property type="match status" value="1"/>
</dbReference>
<dbReference type="GO" id="GO:0016810">
    <property type="term" value="F:hydrolase activity, acting on carbon-nitrogen (but not peptide) bonds"/>
    <property type="evidence" value="ECO:0007669"/>
    <property type="project" value="InterPro"/>
</dbReference>
<dbReference type="Gene3D" id="2.30.40.10">
    <property type="entry name" value="Urease, subunit C, domain 1"/>
    <property type="match status" value="1"/>
</dbReference>
<dbReference type="InterPro" id="IPR011059">
    <property type="entry name" value="Metal-dep_hydrolase_composite"/>
</dbReference>
<dbReference type="AlphaFoldDB" id="A0A919DII8"/>
<reference evidence="2" key="2">
    <citation type="submission" date="2020-09" db="EMBL/GenBank/DDBJ databases">
        <authorList>
            <person name="Sun Q."/>
            <person name="Zhou Y."/>
        </authorList>
    </citation>
    <scope>NUCLEOTIDE SEQUENCE</scope>
    <source>
        <strain evidence="2">CGMCC 4.7403</strain>
    </source>
</reference>
<sequence length="133" mass="14486">MAGLSARRTLDLGGATVLPGFIDAHVHLAWAGLKAEAPSVAPSRCADDVLRVVAEPVTRAPAGGWVDFGGYDQRTLDRRLTAADLDAVSAGRKVYWATSPVMPAWSTRRFSTAFRRTWPEPTVSSRRAPWEPR</sequence>
<dbReference type="PANTHER" id="PTHR22642">
    <property type="entry name" value="IMIDAZOLONEPROPIONASE"/>
    <property type="match status" value="1"/>
</dbReference>
<dbReference type="Pfam" id="PF07969">
    <property type="entry name" value="Amidohydro_3"/>
    <property type="match status" value="1"/>
</dbReference>
<keyword evidence="3" id="KW-1185">Reference proteome</keyword>
<evidence type="ECO:0000313" key="2">
    <source>
        <dbReference type="EMBL" id="GHE48074.1"/>
    </source>
</evidence>
<dbReference type="SUPFAM" id="SSF51338">
    <property type="entry name" value="Composite domain of metallo-dependent hydrolases"/>
    <property type="match status" value="1"/>
</dbReference>
<comment type="caution">
    <text evidence="2">The sequence shown here is derived from an EMBL/GenBank/DDBJ whole genome shotgun (WGS) entry which is preliminary data.</text>
</comment>
<dbReference type="InterPro" id="IPR013108">
    <property type="entry name" value="Amidohydro_3"/>
</dbReference>
<gene>
    <name evidence="2" type="ORF">GCM10017771_69220</name>
</gene>
<evidence type="ECO:0000259" key="1">
    <source>
        <dbReference type="Pfam" id="PF07969"/>
    </source>
</evidence>
<dbReference type="EMBL" id="BNAT01000031">
    <property type="protein sequence ID" value="GHE48074.1"/>
    <property type="molecule type" value="Genomic_DNA"/>
</dbReference>